<keyword evidence="13" id="KW-0012">Acyltransferase</keyword>
<dbReference type="EC" id="2.3.1.23" evidence="15"/>
<protein>
    <recommendedName>
        <fullName evidence="17">Lysophospholipid acyltransferase 5</fullName>
        <ecNumber evidence="15">2.3.1.23</ecNumber>
        <ecNumber evidence="16">2.3.1.n6</ecNumber>
    </recommendedName>
</protein>
<dbReference type="PANTHER" id="PTHR13906">
    <property type="entry name" value="PORCUPINE"/>
    <property type="match status" value="1"/>
</dbReference>
<keyword evidence="20" id="KW-1185">Reference proteome</keyword>
<keyword evidence="11" id="KW-0594">Phospholipid biosynthesis</keyword>
<keyword evidence="6 18" id="KW-0812">Transmembrane</keyword>
<comment type="caution">
    <text evidence="19">The sequence shown here is derived from an EMBL/GenBank/DDBJ whole genome shotgun (WGS) entry which is preliminary data.</text>
</comment>
<evidence type="ECO:0000256" key="7">
    <source>
        <dbReference type="ARBA" id="ARBA00022824"/>
    </source>
</evidence>
<gene>
    <name evidence="19" type="ORF">INT43_003554</name>
</gene>
<comment type="pathway">
    <text evidence="14">Phospholipid metabolism.</text>
</comment>
<feature type="transmembrane region" description="Helical" evidence="18">
    <location>
        <begin position="370"/>
        <end position="391"/>
    </location>
</feature>
<evidence type="ECO:0000256" key="6">
    <source>
        <dbReference type="ARBA" id="ARBA00022692"/>
    </source>
</evidence>
<proteinExistence type="predicted"/>
<dbReference type="EC" id="2.3.1.n6" evidence="16"/>
<feature type="transmembrane region" description="Helical" evidence="18">
    <location>
        <begin position="97"/>
        <end position="116"/>
    </location>
</feature>
<dbReference type="GO" id="GO:0071617">
    <property type="term" value="F:lysophospholipid acyltransferase activity"/>
    <property type="evidence" value="ECO:0007669"/>
    <property type="project" value="TreeGrafter"/>
</dbReference>
<feature type="transmembrane region" description="Helical" evidence="18">
    <location>
        <begin position="56"/>
        <end position="85"/>
    </location>
</feature>
<keyword evidence="7" id="KW-0256">Endoplasmic reticulum</keyword>
<evidence type="ECO:0000256" key="10">
    <source>
        <dbReference type="ARBA" id="ARBA00023136"/>
    </source>
</evidence>
<evidence type="ECO:0000256" key="8">
    <source>
        <dbReference type="ARBA" id="ARBA00022989"/>
    </source>
</evidence>
<evidence type="ECO:0000256" key="13">
    <source>
        <dbReference type="ARBA" id="ARBA00023315"/>
    </source>
</evidence>
<keyword evidence="9" id="KW-0443">Lipid metabolism</keyword>
<organism evidence="19 20">
    <name type="scientific">Mortierella isabellina</name>
    <name type="common">Filamentous fungus</name>
    <name type="synonym">Umbelopsis isabellina</name>
    <dbReference type="NCBI Taxonomy" id="91625"/>
    <lineage>
        <taxon>Eukaryota</taxon>
        <taxon>Fungi</taxon>
        <taxon>Fungi incertae sedis</taxon>
        <taxon>Mucoromycota</taxon>
        <taxon>Mucoromycotina</taxon>
        <taxon>Umbelopsidomycetes</taxon>
        <taxon>Umbelopsidales</taxon>
        <taxon>Umbelopsidaceae</taxon>
        <taxon>Umbelopsis</taxon>
    </lineage>
</organism>
<evidence type="ECO:0000313" key="20">
    <source>
        <dbReference type="Proteomes" id="UP000654370"/>
    </source>
</evidence>
<dbReference type="Pfam" id="PF03062">
    <property type="entry name" value="MBOAT"/>
    <property type="match status" value="1"/>
</dbReference>
<comment type="subcellular location">
    <subcellularLocation>
        <location evidence="2">Endoplasmic reticulum</location>
    </subcellularLocation>
    <subcellularLocation>
        <location evidence="1">Membrane</location>
        <topology evidence="1">Multi-pass membrane protein</topology>
    </subcellularLocation>
</comment>
<keyword evidence="10 18" id="KW-0472">Membrane</keyword>
<keyword evidence="8 18" id="KW-1133">Transmembrane helix</keyword>
<dbReference type="OrthoDB" id="286734at2759"/>
<dbReference type="InterPro" id="IPR049941">
    <property type="entry name" value="LPLAT_7/PORCN-like"/>
</dbReference>
<comment type="pathway">
    <text evidence="3">Lipid metabolism.</text>
</comment>
<evidence type="ECO:0000256" key="4">
    <source>
        <dbReference type="ARBA" id="ARBA00022516"/>
    </source>
</evidence>
<evidence type="ECO:0000256" key="16">
    <source>
        <dbReference type="ARBA" id="ARBA00038923"/>
    </source>
</evidence>
<keyword evidence="12" id="KW-1208">Phospholipid metabolism</keyword>
<feature type="transmembrane region" description="Helical" evidence="18">
    <location>
        <begin position="20"/>
        <end position="36"/>
    </location>
</feature>
<dbReference type="GO" id="GO:0016020">
    <property type="term" value="C:membrane"/>
    <property type="evidence" value="ECO:0007669"/>
    <property type="project" value="UniProtKB-SubCell"/>
</dbReference>
<evidence type="ECO:0000256" key="18">
    <source>
        <dbReference type="SAM" id="Phobius"/>
    </source>
</evidence>
<evidence type="ECO:0000256" key="2">
    <source>
        <dbReference type="ARBA" id="ARBA00004240"/>
    </source>
</evidence>
<accession>A0A8H7PTF2</accession>
<keyword evidence="5" id="KW-0808">Transferase</keyword>
<evidence type="ECO:0000256" key="12">
    <source>
        <dbReference type="ARBA" id="ARBA00023264"/>
    </source>
</evidence>
<feature type="transmembrane region" description="Helical" evidence="18">
    <location>
        <begin position="191"/>
        <end position="212"/>
    </location>
</feature>
<evidence type="ECO:0000256" key="9">
    <source>
        <dbReference type="ARBA" id="ARBA00023098"/>
    </source>
</evidence>
<evidence type="ECO:0000256" key="11">
    <source>
        <dbReference type="ARBA" id="ARBA00023209"/>
    </source>
</evidence>
<dbReference type="PANTHER" id="PTHR13906:SF14">
    <property type="entry name" value="LYSOPHOSPHOLIPID ACYLTRANSFERASE 5"/>
    <property type="match status" value="1"/>
</dbReference>
<dbReference type="GO" id="GO:0047184">
    <property type="term" value="F:1-acylglycerophosphocholine O-acyltransferase activity"/>
    <property type="evidence" value="ECO:0007669"/>
    <property type="project" value="UniProtKB-EC"/>
</dbReference>
<evidence type="ECO:0000256" key="14">
    <source>
        <dbReference type="ARBA" id="ARBA00025707"/>
    </source>
</evidence>
<reference evidence="19" key="1">
    <citation type="submission" date="2020-12" db="EMBL/GenBank/DDBJ databases">
        <title>Metabolic potential, ecology and presence of endohyphal bacteria is reflected in genomic diversity of Mucoromycotina.</title>
        <authorList>
            <person name="Muszewska A."/>
            <person name="Okrasinska A."/>
            <person name="Steczkiewicz K."/>
            <person name="Drgas O."/>
            <person name="Orlowska M."/>
            <person name="Perlinska-Lenart U."/>
            <person name="Aleksandrzak-Piekarczyk T."/>
            <person name="Szatraj K."/>
            <person name="Zielenkiewicz U."/>
            <person name="Pilsyk S."/>
            <person name="Malc E."/>
            <person name="Mieczkowski P."/>
            <person name="Kruszewska J.S."/>
            <person name="Biernat P."/>
            <person name="Pawlowska J."/>
        </authorList>
    </citation>
    <scope>NUCLEOTIDE SEQUENCE</scope>
    <source>
        <strain evidence="19">WA0000067209</strain>
    </source>
</reference>
<dbReference type="GO" id="GO:0005783">
    <property type="term" value="C:endoplasmic reticulum"/>
    <property type="evidence" value="ECO:0007669"/>
    <property type="project" value="UniProtKB-SubCell"/>
</dbReference>
<name>A0A8H7PTF2_MORIS</name>
<sequence>MLNPVTSAIAYGSGIPESTVKLLVTLGLTYPIAAYYQRNLLKPLSATGVDERNSYILTAGLGLAIFFSGFRIIHSLITIYASYALMWFGDQMHNRKAGAIAVFAFNLLYLLAGYWAKSSEIYEISWTTPQCVLCLRLMGLGIDVYDGKSIGAEPTKVPRAHSVDDDVKIKRAPLSFGSDTALANVPELRYILAYCFFPSSFLVGPQFSFSLYRKFITFEKYADLSPNDLQNSKKAQMDYMYRCVATGLTYLLVQQLIGSQYPTSYLLTPEFASLNIFKRLVTFWICGKMVYNKYLGVWNLTEGACTLFGISYAGPNNGQADFSGLANVSPRVFEFATSTEQVIASFNMNTNLWVKVYIFKRLKFLNNKSLSQAASLAFLAIWHGFHLNYFLTFIMEFLDVEAEEVLRKHFRPIVMRHTQNNPILDKAWKVLAWITCTSTVNYAVVGFDLLLFRKAWVAYKAVWFIGHIAIASILFGGKFAKSPQIIQSAKKQE</sequence>
<evidence type="ECO:0000256" key="5">
    <source>
        <dbReference type="ARBA" id="ARBA00022679"/>
    </source>
</evidence>
<evidence type="ECO:0000256" key="1">
    <source>
        <dbReference type="ARBA" id="ARBA00004141"/>
    </source>
</evidence>
<dbReference type="GO" id="GO:0030258">
    <property type="term" value="P:lipid modification"/>
    <property type="evidence" value="ECO:0007669"/>
    <property type="project" value="TreeGrafter"/>
</dbReference>
<evidence type="ECO:0000256" key="17">
    <source>
        <dbReference type="ARBA" id="ARBA00039721"/>
    </source>
</evidence>
<dbReference type="InterPro" id="IPR004299">
    <property type="entry name" value="MBOAT_fam"/>
</dbReference>
<evidence type="ECO:0000313" key="19">
    <source>
        <dbReference type="EMBL" id="KAG2179771.1"/>
    </source>
</evidence>
<keyword evidence="4" id="KW-0444">Lipid biosynthesis</keyword>
<evidence type="ECO:0000256" key="3">
    <source>
        <dbReference type="ARBA" id="ARBA00005189"/>
    </source>
</evidence>
<dbReference type="GO" id="GO:0006656">
    <property type="term" value="P:phosphatidylcholine biosynthetic process"/>
    <property type="evidence" value="ECO:0007669"/>
    <property type="project" value="TreeGrafter"/>
</dbReference>
<feature type="transmembrane region" description="Helical" evidence="18">
    <location>
        <begin position="461"/>
        <end position="480"/>
    </location>
</feature>
<evidence type="ECO:0000256" key="15">
    <source>
        <dbReference type="ARBA" id="ARBA00026120"/>
    </source>
</evidence>
<dbReference type="AlphaFoldDB" id="A0A8H7PTF2"/>
<dbReference type="EMBL" id="JAEPQZ010000006">
    <property type="protein sequence ID" value="KAG2179771.1"/>
    <property type="molecule type" value="Genomic_DNA"/>
</dbReference>
<dbReference type="Proteomes" id="UP000654370">
    <property type="component" value="Unassembled WGS sequence"/>
</dbReference>